<evidence type="ECO:0000313" key="8">
    <source>
        <dbReference type="Proteomes" id="UP000253506"/>
    </source>
</evidence>
<keyword evidence="5 6" id="KW-0472">Membrane</keyword>
<dbReference type="AlphaFoldDB" id="A0A369AB41"/>
<protein>
    <submittedName>
        <fullName evidence="7">Uncharacterized membrane protein YgdD (TMEM256/DUF423 family)</fullName>
    </submittedName>
</protein>
<evidence type="ECO:0000256" key="2">
    <source>
        <dbReference type="ARBA" id="ARBA00009694"/>
    </source>
</evidence>
<dbReference type="OrthoDB" id="9802121at2"/>
<accession>A0A369AB41</accession>
<dbReference type="EMBL" id="QPJQ01000011">
    <property type="protein sequence ID" value="RCX04644.1"/>
    <property type="molecule type" value="Genomic_DNA"/>
</dbReference>
<dbReference type="Proteomes" id="UP000253506">
    <property type="component" value="Unassembled WGS sequence"/>
</dbReference>
<organism evidence="7 8">
    <name type="scientific">Marinomonas foliarum</name>
    <dbReference type="NCBI Taxonomy" id="491950"/>
    <lineage>
        <taxon>Bacteria</taxon>
        <taxon>Pseudomonadati</taxon>
        <taxon>Pseudomonadota</taxon>
        <taxon>Gammaproteobacteria</taxon>
        <taxon>Oceanospirillales</taxon>
        <taxon>Oceanospirillaceae</taxon>
        <taxon>Marinomonas</taxon>
    </lineage>
</organism>
<evidence type="ECO:0000256" key="4">
    <source>
        <dbReference type="ARBA" id="ARBA00022989"/>
    </source>
</evidence>
<evidence type="ECO:0000256" key="6">
    <source>
        <dbReference type="SAM" id="Phobius"/>
    </source>
</evidence>
<dbReference type="Pfam" id="PF04241">
    <property type="entry name" value="DUF423"/>
    <property type="match status" value="1"/>
</dbReference>
<evidence type="ECO:0000256" key="5">
    <source>
        <dbReference type="ARBA" id="ARBA00023136"/>
    </source>
</evidence>
<feature type="transmembrane region" description="Helical" evidence="6">
    <location>
        <begin position="85"/>
        <end position="103"/>
    </location>
</feature>
<dbReference type="GO" id="GO:0005886">
    <property type="term" value="C:plasma membrane"/>
    <property type="evidence" value="ECO:0007669"/>
    <property type="project" value="TreeGrafter"/>
</dbReference>
<evidence type="ECO:0000256" key="3">
    <source>
        <dbReference type="ARBA" id="ARBA00022692"/>
    </source>
</evidence>
<feature type="transmembrane region" description="Helical" evidence="6">
    <location>
        <begin position="60"/>
        <end position="78"/>
    </location>
</feature>
<comment type="similarity">
    <text evidence="2">Belongs to the UPF0382 family.</text>
</comment>
<comment type="caution">
    <text evidence="7">The sequence shown here is derived from an EMBL/GenBank/DDBJ whole genome shotgun (WGS) entry which is preliminary data.</text>
</comment>
<dbReference type="PANTHER" id="PTHR43461:SF1">
    <property type="entry name" value="TRANSMEMBRANE PROTEIN 256"/>
    <property type="match status" value="1"/>
</dbReference>
<keyword evidence="4 6" id="KW-1133">Transmembrane helix</keyword>
<reference evidence="7 8" key="1">
    <citation type="submission" date="2018-07" db="EMBL/GenBank/DDBJ databases">
        <title>Genomic Encyclopedia of Type Strains, Phase III (KMG-III): the genomes of soil and plant-associated and newly described type strains.</title>
        <authorList>
            <person name="Whitman W."/>
        </authorList>
    </citation>
    <scope>NUCLEOTIDE SEQUENCE [LARGE SCALE GENOMIC DNA]</scope>
    <source>
        <strain evidence="7 8">CECT 7731</strain>
    </source>
</reference>
<evidence type="ECO:0000256" key="1">
    <source>
        <dbReference type="ARBA" id="ARBA00004141"/>
    </source>
</evidence>
<proteinExistence type="inferred from homology"/>
<comment type="subcellular location">
    <subcellularLocation>
        <location evidence="1">Membrane</location>
        <topology evidence="1">Multi-pass membrane protein</topology>
    </subcellularLocation>
</comment>
<feature type="transmembrane region" description="Helical" evidence="6">
    <location>
        <begin position="109"/>
        <end position="133"/>
    </location>
</feature>
<evidence type="ECO:0000313" key="7">
    <source>
        <dbReference type="EMBL" id="RCX04644.1"/>
    </source>
</evidence>
<dbReference type="InterPro" id="IPR006696">
    <property type="entry name" value="DUF423"/>
</dbReference>
<name>A0A369AB41_9GAMM</name>
<keyword evidence="3 6" id="KW-0812">Transmembrane</keyword>
<feature type="transmembrane region" description="Helical" evidence="6">
    <location>
        <begin position="20"/>
        <end position="40"/>
    </location>
</feature>
<dbReference type="PANTHER" id="PTHR43461">
    <property type="entry name" value="TRANSMEMBRANE PROTEIN 256"/>
    <property type="match status" value="1"/>
</dbReference>
<sequence>MTDKNRPSIFPITQKALSKWGALFAIQAAISVAAGAFGAHALTAILDAKALGWWHTASQYLMYHALAGLLVVALSSLLSFCKRVLILFSLGNLFFAGSLYIMALTGHTYLGAITPIGGFCYLLAWCLFALSLWRSTQHQA</sequence>
<dbReference type="RefSeq" id="WP_114411700.1">
    <property type="nucleotide sequence ID" value="NZ_JBQDNF010000010.1"/>
</dbReference>
<gene>
    <name evidence="7" type="ORF">DFP77_11110</name>
</gene>